<proteinExistence type="predicted"/>
<dbReference type="SMART" id="SM00471">
    <property type="entry name" value="HDc"/>
    <property type="match status" value="1"/>
</dbReference>
<feature type="coiled-coil region" evidence="2">
    <location>
        <begin position="148"/>
        <end position="182"/>
    </location>
</feature>
<dbReference type="GO" id="GO:0000160">
    <property type="term" value="P:phosphorelay signal transduction system"/>
    <property type="evidence" value="ECO:0007669"/>
    <property type="project" value="InterPro"/>
</dbReference>
<reference evidence="6 7" key="1">
    <citation type="submission" date="2009-06" db="EMBL/GenBank/DDBJ databases">
        <title>Complete sequence of Thermotogales bacterium TBF 19.5.1.</title>
        <authorList>
            <consortium name="US DOE Joint Genome Institute"/>
            <person name="Lucas S."/>
            <person name="Copeland A."/>
            <person name="Lapidus A."/>
            <person name="Glavina del Rio T."/>
            <person name="Tice H."/>
            <person name="Bruce D."/>
            <person name="Goodwin L."/>
            <person name="Pitluck S."/>
            <person name="Chertkov O."/>
            <person name="Brettin T."/>
            <person name="Detter J.C."/>
            <person name="Han C."/>
            <person name="Schmutz J."/>
            <person name="Larimer F."/>
            <person name="Land M."/>
            <person name="Hauser L."/>
            <person name="Kyrpides N."/>
            <person name="Ovchinnikova G."/>
            <person name="Noll K."/>
        </authorList>
    </citation>
    <scope>NUCLEOTIDE SEQUENCE [LARGE SCALE GENOMIC DNA]</scope>
    <source>
        <strain evidence="7">ATCC BAA-1733 / DSM 21960 / TBF 19.5.1</strain>
    </source>
</reference>
<sequence>MKILAVDDNKENIYMLETLFKSYGYEVESSQNGVEALEKLAEQDFDVVISDILMPEMDGFQLCRRVKMDDRLKEIPFILYTAAYTDPEDRKFALSLGVDRFVVKPLEPATFVEIIKEVIQNHKVKPSNNKVVNKEEIVYLKKYNERLIKKLEDGMLQLEERNKELEKSYKKVQRTLDSVVETIGLVIEMRDAYTSGHQRRVSQLACAIAREMNLSEEQIEAVRIAGLLHDIGKISIPTDILNKPDKLNKFELGIVRNHPQTAFEILKDVEFSQPIAEIVLQHHERIDGSGYPNGLKGNQILTEAKILAVSDVVEAMAFHRPYRPALGIAKALEEITTNSGNLYDPEAVKACIAVFSRGFDFEKER</sequence>
<dbReference type="eggNOG" id="COG3437">
    <property type="taxonomic scope" value="Bacteria"/>
</dbReference>
<dbReference type="AlphaFoldDB" id="C5CHG7"/>
<evidence type="ECO:0000259" key="4">
    <source>
        <dbReference type="PROSITE" id="PS51831"/>
    </source>
</evidence>
<dbReference type="InterPro" id="IPR052020">
    <property type="entry name" value="Cyclic_di-GMP/3'3'-cGAMP_PDE"/>
</dbReference>
<dbReference type="InterPro" id="IPR006674">
    <property type="entry name" value="HD_domain"/>
</dbReference>
<dbReference type="CDD" id="cd00077">
    <property type="entry name" value="HDc"/>
    <property type="match status" value="1"/>
</dbReference>
<accession>C5CHG7</accession>
<dbReference type="InterPro" id="IPR003607">
    <property type="entry name" value="HD/PDEase_dom"/>
</dbReference>
<dbReference type="Proteomes" id="UP000002382">
    <property type="component" value="Chromosome"/>
</dbReference>
<evidence type="ECO:0000259" key="3">
    <source>
        <dbReference type="PROSITE" id="PS50110"/>
    </source>
</evidence>
<dbReference type="InterPro" id="IPR011006">
    <property type="entry name" value="CheY-like_superfamily"/>
</dbReference>
<dbReference type="RefSeq" id="WP_015868384.1">
    <property type="nucleotide sequence ID" value="NC_012785.1"/>
</dbReference>
<dbReference type="Pfam" id="PF00072">
    <property type="entry name" value="Response_reg"/>
    <property type="match status" value="1"/>
</dbReference>
<dbReference type="PROSITE" id="PS50110">
    <property type="entry name" value="RESPONSE_REGULATORY"/>
    <property type="match status" value="1"/>
</dbReference>
<feature type="modified residue" description="4-aspartylphosphate" evidence="1">
    <location>
        <position position="51"/>
    </location>
</feature>
<keyword evidence="1" id="KW-0597">Phosphoprotein</keyword>
<reference evidence="6 7" key="2">
    <citation type="journal article" date="2011" name="J. Bacteriol.">
        <title>Genome Sequence of Kosmotoga olearia Strain TBF 19.5.1, a Thermophilic Bacterium with a Wide Growth Temperature Range, Isolated from the Troll B Oil Platform in the North Sea.</title>
        <authorList>
            <person name="Swithers K.S."/>
            <person name="Dipippo J.L."/>
            <person name="Bruce D.C."/>
            <person name="Detter C."/>
            <person name="Tapia R."/>
            <person name="Han S."/>
            <person name="Goodwin L.A."/>
            <person name="Han J."/>
            <person name="Woyke T."/>
            <person name="Pitluck S."/>
            <person name="Pennacchio L."/>
            <person name="Nolan M."/>
            <person name="Mikhailova N."/>
            <person name="Land M.L."/>
            <person name="Nesbo C.L."/>
            <person name="Gogarten J.P."/>
            <person name="Noll K.M."/>
        </authorList>
    </citation>
    <scope>NUCLEOTIDE SEQUENCE [LARGE SCALE GENOMIC DNA]</scope>
    <source>
        <strain evidence="7">ATCC BAA-1733 / DSM 21960 / TBF 19.5.1</strain>
    </source>
</reference>
<evidence type="ECO:0000256" key="1">
    <source>
        <dbReference type="PROSITE-ProRule" id="PRU00169"/>
    </source>
</evidence>
<name>C5CHG7_KOSOT</name>
<dbReference type="NCBIfam" id="TIGR00277">
    <property type="entry name" value="HDIG"/>
    <property type="match status" value="1"/>
</dbReference>
<dbReference type="PANTHER" id="PTHR45228:SF4">
    <property type="entry name" value="LIPOPROTEIN"/>
    <property type="match status" value="1"/>
</dbReference>
<dbReference type="KEGG" id="kol:Kole_1015"/>
<dbReference type="STRING" id="521045.Kole_1015"/>
<evidence type="ECO:0000256" key="2">
    <source>
        <dbReference type="SAM" id="Coils"/>
    </source>
</evidence>
<evidence type="ECO:0000313" key="6">
    <source>
        <dbReference type="EMBL" id="ACR79722.1"/>
    </source>
</evidence>
<dbReference type="PROSITE" id="PS51832">
    <property type="entry name" value="HD_GYP"/>
    <property type="match status" value="1"/>
</dbReference>
<feature type="domain" description="HD-GYP" evidence="5">
    <location>
        <begin position="172"/>
        <end position="365"/>
    </location>
</feature>
<dbReference type="InterPro" id="IPR001789">
    <property type="entry name" value="Sig_transdc_resp-reg_receiver"/>
</dbReference>
<organism evidence="6 7">
    <name type="scientific">Kosmotoga olearia (strain ATCC BAA-1733 / DSM 21960 / TBF 19.5.1)</name>
    <dbReference type="NCBI Taxonomy" id="521045"/>
    <lineage>
        <taxon>Bacteria</taxon>
        <taxon>Thermotogati</taxon>
        <taxon>Thermotogota</taxon>
        <taxon>Thermotogae</taxon>
        <taxon>Kosmotogales</taxon>
        <taxon>Kosmotogaceae</taxon>
        <taxon>Kosmotoga</taxon>
    </lineage>
</organism>
<keyword evidence="2" id="KW-0175">Coiled coil</keyword>
<feature type="domain" description="Response regulatory" evidence="3">
    <location>
        <begin position="2"/>
        <end position="119"/>
    </location>
</feature>
<gene>
    <name evidence="6" type="ordered locus">Kole_1015</name>
</gene>
<dbReference type="SUPFAM" id="SSF109604">
    <property type="entry name" value="HD-domain/PDEase-like"/>
    <property type="match status" value="1"/>
</dbReference>
<dbReference type="SMART" id="SM00448">
    <property type="entry name" value="REC"/>
    <property type="match status" value="1"/>
</dbReference>
<dbReference type="Gene3D" id="1.10.3210.10">
    <property type="entry name" value="Hypothetical protein af1432"/>
    <property type="match status" value="1"/>
</dbReference>
<dbReference type="HOGENOM" id="CLU_000445_92_10_0"/>
<dbReference type="PROSITE" id="PS51831">
    <property type="entry name" value="HD"/>
    <property type="match status" value="1"/>
</dbReference>
<keyword evidence="7" id="KW-1185">Reference proteome</keyword>
<protein>
    <submittedName>
        <fullName evidence="6">Response regulator receiver modulated metal dependent phosphohydrolase</fullName>
    </submittedName>
</protein>
<dbReference type="SUPFAM" id="SSF52172">
    <property type="entry name" value="CheY-like"/>
    <property type="match status" value="1"/>
</dbReference>
<dbReference type="EMBL" id="CP001634">
    <property type="protein sequence ID" value="ACR79722.1"/>
    <property type="molecule type" value="Genomic_DNA"/>
</dbReference>
<dbReference type="InterPro" id="IPR006675">
    <property type="entry name" value="HDIG_dom"/>
</dbReference>
<feature type="domain" description="HD" evidence="4">
    <location>
        <begin position="194"/>
        <end position="316"/>
    </location>
</feature>
<evidence type="ECO:0000259" key="5">
    <source>
        <dbReference type="PROSITE" id="PS51832"/>
    </source>
</evidence>
<dbReference type="Pfam" id="PF13487">
    <property type="entry name" value="HD_5"/>
    <property type="match status" value="1"/>
</dbReference>
<evidence type="ECO:0000313" key="7">
    <source>
        <dbReference type="Proteomes" id="UP000002382"/>
    </source>
</evidence>
<dbReference type="InterPro" id="IPR037522">
    <property type="entry name" value="HD_GYP_dom"/>
</dbReference>
<dbReference type="Gene3D" id="3.40.50.2300">
    <property type="match status" value="1"/>
</dbReference>
<dbReference type="PANTHER" id="PTHR45228">
    <property type="entry name" value="CYCLIC DI-GMP PHOSPHODIESTERASE TM_0186-RELATED"/>
    <property type="match status" value="1"/>
</dbReference>